<dbReference type="Pfam" id="PF11309">
    <property type="entry name" value="DUF3112"/>
    <property type="match status" value="1"/>
</dbReference>
<dbReference type="AlphaFoldDB" id="A0AAN6YZP3"/>
<protein>
    <recommendedName>
        <fullName evidence="2">Aminoglycoside phosphotransferase domain-containing protein</fullName>
    </recommendedName>
</protein>
<proteinExistence type="predicted"/>
<dbReference type="PANTHER" id="PTHR35184">
    <property type="entry name" value="YALI0C10208P"/>
    <property type="match status" value="1"/>
</dbReference>
<evidence type="ECO:0000259" key="2">
    <source>
        <dbReference type="Pfam" id="PF01636"/>
    </source>
</evidence>
<dbReference type="EMBL" id="MU853241">
    <property type="protein sequence ID" value="KAK4120081.1"/>
    <property type="molecule type" value="Genomic_DNA"/>
</dbReference>
<feature type="transmembrane region" description="Helical" evidence="1">
    <location>
        <begin position="387"/>
        <end position="404"/>
    </location>
</feature>
<dbReference type="PANTHER" id="PTHR35184:SF1">
    <property type="entry name" value="INTEGRAL MEMBRANE PROTEIN"/>
    <property type="match status" value="1"/>
</dbReference>
<keyword evidence="1" id="KW-0812">Transmembrane</keyword>
<feature type="domain" description="Aminoglycoside phosphotransferase" evidence="2">
    <location>
        <begin position="47"/>
        <end position="111"/>
    </location>
</feature>
<name>A0AAN6YZP3_9PEZI</name>
<feature type="transmembrane region" description="Helical" evidence="1">
    <location>
        <begin position="197"/>
        <end position="219"/>
    </location>
</feature>
<feature type="transmembrane region" description="Helical" evidence="1">
    <location>
        <begin position="231"/>
        <end position="251"/>
    </location>
</feature>
<keyword evidence="1" id="KW-1133">Transmembrane helix</keyword>
<reference evidence="3" key="2">
    <citation type="submission" date="2023-05" db="EMBL/GenBank/DDBJ databases">
        <authorList>
            <consortium name="Lawrence Berkeley National Laboratory"/>
            <person name="Steindorff A."/>
            <person name="Hensen N."/>
            <person name="Bonometti L."/>
            <person name="Westerberg I."/>
            <person name="Brannstrom I.O."/>
            <person name="Guillou S."/>
            <person name="Cros-Aarteil S."/>
            <person name="Calhoun S."/>
            <person name="Haridas S."/>
            <person name="Kuo A."/>
            <person name="Mondo S."/>
            <person name="Pangilinan J."/>
            <person name="Riley R."/>
            <person name="Labutti K."/>
            <person name="Andreopoulos B."/>
            <person name="Lipzen A."/>
            <person name="Chen C."/>
            <person name="Yanf M."/>
            <person name="Daum C."/>
            <person name="Ng V."/>
            <person name="Clum A."/>
            <person name="Ohm R."/>
            <person name="Martin F."/>
            <person name="Silar P."/>
            <person name="Natvig D."/>
            <person name="Lalanne C."/>
            <person name="Gautier V."/>
            <person name="Ament-Velasquez S.L."/>
            <person name="Kruys A."/>
            <person name="Hutchinson M.I."/>
            <person name="Powell A.J."/>
            <person name="Barry K."/>
            <person name="Miller A.N."/>
            <person name="Grigoriev I.V."/>
            <person name="Debuchy R."/>
            <person name="Gladieux P."/>
            <person name="Thoren M.H."/>
            <person name="Johannesson H."/>
        </authorList>
    </citation>
    <scope>NUCLEOTIDE SEQUENCE</scope>
    <source>
        <strain evidence="3">CBS 731.68</strain>
    </source>
</reference>
<dbReference type="InterPro" id="IPR021460">
    <property type="entry name" value="DUF3112"/>
</dbReference>
<dbReference type="InterPro" id="IPR011009">
    <property type="entry name" value="Kinase-like_dom_sf"/>
</dbReference>
<keyword evidence="4" id="KW-1185">Reference proteome</keyword>
<feature type="transmembrane region" description="Helical" evidence="1">
    <location>
        <begin position="341"/>
        <end position="367"/>
    </location>
</feature>
<accession>A0AAN6YZP3</accession>
<reference evidence="3" key="1">
    <citation type="journal article" date="2023" name="Mol. Phylogenet. Evol.">
        <title>Genome-scale phylogeny and comparative genomics of the fungal order Sordariales.</title>
        <authorList>
            <person name="Hensen N."/>
            <person name="Bonometti L."/>
            <person name="Westerberg I."/>
            <person name="Brannstrom I.O."/>
            <person name="Guillou S."/>
            <person name="Cros-Aarteil S."/>
            <person name="Calhoun S."/>
            <person name="Haridas S."/>
            <person name="Kuo A."/>
            <person name="Mondo S."/>
            <person name="Pangilinan J."/>
            <person name="Riley R."/>
            <person name="LaButti K."/>
            <person name="Andreopoulos B."/>
            <person name="Lipzen A."/>
            <person name="Chen C."/>
            <person name="Yan M."/>
            <person name="Daum C."/>
            <person name="Ng V."/>
            <person name="Clum A."/>
            <person name="Steindorff A."/>
            <person name="Ohm R.A."/>
            <person name="Martin F."/>
            <person name="Silar P."/>
            <person name="Natvig D.O."/>
            <person name="Lalanne C."/>
            <person name="Gautier V."/>
            <person name="Ament-Velasquez S.L."/>
            <person name="Kruys A."/>
            <person name="Hutchinson M.I."/>
            <person name="Powell A.J."/>
            <person name="Barry K."/>
            <person name="Miller A.N."/>
            <person name="Grigoriev I.V."/>
            <person name="Debuchy R."/>
            <person name="Gladieux P."/>
            <person name="Hiltunen Thoren M."/>
            <person name="Johannesson H."/>
        </authorList>
    </citation>
    <scope>NUCLEOTIDE SEQUENCE</scope>
    <source>
        <strain evidence="3">CBS 731.68</strain>
    </source>
</reference>
<dbReference type="Proteomes" id="UP001302602">
    <property type="component" value="Unassembled WGS sequence"/>
</dbReference>
<dbReference type="Pfam" id="PF01636">
    <property type="entry name" value="APH"/>
    <property type="match status" value="1"/>
</dbReference>
<evidence type="ECO:0000256" key="1">
    <source>
        <dbReference type="SAM" id="Phobius"/>
    </source>
</evidence>
<evidence type="ECO:0000313" key="4">
    <source>
        <dbReference type="Proteomes" id="UP001302602"/>
    </source>
</evidence>
<feature type="transmembrane region" description="Helical" evidence="1">
    <location>
        <begin position="306"/>
        <end position="329"/>
    </location>
</feature>
<sequence>MVVQFRTEQLDLNAFKVARVDGRTAVTKSLGQVFSKGCLADSSSDAVSTKVRPHLEEAVAAYRPLLPSLLDKVDDLSKLPLWVTHYDLKDVNVLIDDFCNVTGVIDWELTRAALEENINLVQDAVVLGTLLDAFLWEEGKVGCGEITLRAPPKFLTYRIPFVEGMSRHIGSRSGGSREKGHLPTQLIGGIPATNPDIPVSAVLLFFFVAAIAIHVLIFFRNNRPPRNQKFPLSLILGVFCFVRTVALSLRIAWACSPNNRGLIVAATALTSAGVLILFVVNFLLVGRVVRALHPGFGWSKYGLLGFRLLMGTLAGTVIMVVVCSVHSALTPDEAAKRKERTVLLVAGVYITVLALLPALVAAVAKVLPNRGRYPAENFGTGSMRAKLALLVFTSVLLAFGAGFRVVVNFKAKPVGQAEWYHTRAVFYCINFVIELIVVYTYAISRFDQRFYVPRGVSAPEDHSRRTKGSQDGEAL</sequence>
<dbReference type="SUPFAM" id="SSF56112">
    <property type="entry name" value="Protein kinase-like (PK-like)"/>
    <property type="match status" value="1"/>
</dbReference>
<comment type="caution">
    <text evidence="3">The sequence shown here is derived from an EMBL/GenBank/DDBJ whole genome shotgun (WGS) entry which is preliminary data.</text>
</comment>
<gene>
    <name evidence="3" type="ORF">N657DRAFT_683895</name>
</gene>
<dbReference type="InterPro" id="IPR002575">
    <property type="entry name" value="Aminoglycoside_PTrfase"/>
</dbReference>
<organism evidence="3 4">
    <name type="scientific">Parathielavia appendiculata</name>
    <dbReference type="NCBI Taxonomy" id="2587402"/>
    <lineage>
        <taxon>Eukaryota</taxon>
        <taxon>Fungi</taxon>
        <taxon>Dikarya</taxon>
        <taxon>Ascomycota</taxon>
        <taxon>Pezizomycotina</taxon>
        <taxon>Sordariomycetes</taxon>
        <taxon>Sordariomycetidae</taxon>
        <taxon>Sordariales</taxon>
        <taxon>Chaetomiaceae</taxon>
        <taxon>Parathielavia</taxon>
    </lineage>
</organism>
<keyword evidence="1" id="KW-0472">Membrane</keyword>
<dbReference type="RefSeq" id="XP_062643853.1">
    <property type="nucleotide sequence ID" value="XM_062796619.1"/>
</dbReference>
<feature type="transmembrane region" description="Helical" evidence="1">
    <location>
        <begin position="263"/>
        <end position="285"/>
    </location>
</feature>
<evidence type="ECO:0000313" key="3">
    <source>
        <dbReference type="EMBL" id="KAK4120081.1"/>
    </source>
</evidence>
<feature type="transmembrane region" description="Helical" evidence="1">
    <location>
        <begin position="424"/>
        <end position="444"/>
    </location>
</feature>
<dbReference type="GeneID" id="87833387"/>